<evidence type="ECO:0000256" key="1">
    <source>
        <dbReference type="ARBA" id="ARBA00007435"/>
    </source>
</evidence>
<comment type="similarity">
    <text evidence="1">Belongs to the UPF0213 family.</text>
</comment>
<dbReference type="RefSeq" id="WP_255901359.1">
    <property type="nucleotide sequence ID" value="NZ_JAFMZO010000002.1"/>
</dbReference>
<dbReference type="CDD" id="cd10448">
    <property type="entry name" value="GIY-YIG_unchar_3"/>
    <property type="match status" value="1"/>
</dbReference>
<dbReference type="InterPro" id="IPR050190">
    <property type="entry name" value="UPF0213_domain"/>
</dbReference>
<dbReference type="Proteomes" id="UP001597387">
    <property type="component" value="Unassembled WGS sequence"/>
</dbReference>
<sequence>MERGGCVYIMTNKHRTTLYIGVTFDLLSRIEQHKEHQYPAGFTARYNVEYCVYYEFFSRIEAAIGREKEIKKWRREKKEALINSLNPEWSDLTNSLKD</sequence>
<feature type="domain" description="GIY-YIG" evidence="2">
    <location>
        <begin position="3"/>
        <end position="80"/>
    </location>
</feature>
<evidence type="ECO:0000313" key="4">
    <source>
        <dbReference type="Proteomes" id="UP001597387"/>
    </source>
</evidence>
<keyword evidence="4" id="KW-1185">Reference proteome</keyword>
<dbReference type="InterPro" id="IPR000305">
    <property type="entry name" value="GIY-YIG_endonuc"/>
</dbReference>
<proteinExistence type="inferred from homology"/>
<dbReference type="Pfam" id="PF01541">
    <property type="entry name" value="GIY-YIG"/>
    <property type="match status" value="1"/>
</dbReference>
<reference evidence="4" key="1">
    <citation type="journal article" date="2019" name="Int. J. Syst. Evol. Microbiol.">
        <title>The Global Catalogue of Microorganisms (GCM) 10K type strain sequencing project: providing services to taxonomists for standard genome sequencing and annotation.</title>
        <authorList>
            <consortium name="The Broad Institute Genomics Platform"/>
            <consortium name="The Broad Institute Genome Sequencing Center for Infectious Disease"/>
            <person name="Wu L."/>
            <person name="Ma J."/>
        </authorList>
    </citation>
    <scope>NUCLEOTIDE SEQUENCE [LARGE SCALE GENOMIC DNA]</scope>
    <source>
        <strain evidence="4">KCTC 42217</strain>
    </source>
</reference>
<evidence type="ECO:0000259" key="2">
    <source>
        <dbReference type="PROSITE" id="PS50164"/>
    </source>
</evidence>
<protein>
    <submittedName>
        <fullName evidence="3">GIY-YIG nuclease family protein</fullName>
    </submittedName>
</protein>
<name>A0ABW4ZMR2_9SPHI</name>
<accession>A0ABW4ZMR2</accession>
<gene>
    <name evidence="3" type="ORF">ACFSJU_12090</name>
</gene>
<dbReference type="Gene3D" id="3.40.1440.10">
    <property type="entry name" value="GIY-YIG endonuclease"/>
    <property type="match status" value="1"/>
</dbReference>
<dbReference type="InterPro" id="IPR035901">
    <property type="entry name" value="GIY-YIG_endonuc_sf"/>
</dbReference>
<dbReference type="SUPFAM" id="SSF82771">
    <property type="entry name" value="GIY-YIG endonuclease"/>
    <property type="match status" value="1"/>
</dbReference>
<dbReference type="EMBL" id="JBHUHZ010000002">
    <property type="protein sequence ID" value="MFD2163136.1"/>
    <property type="molecule type" value="Genomic_DNA"/>
</dbReference>
<comment type="caution">
    <text evidence="3">The sequence shown here is derived from an EMBL/GenBank/DDBJ whole genome shotgun (WGS) entry which is preliminary data.</text>
</comment>
<dbReference type="PANTHER" id="PTHR34477">
    <property type="entry name" value="UPF0213 PROTEIN YHBQ"/>
    <property type="match status" value="1"/>
</dbReference>
<evidence type="ECO:0000313" key="3">
    <source>
        <dbReference type="EMBL" id="MFD2163136.1"/>
    </source>
</evidence>
<dbReference type="PANTHER" id="PTHR34477:SF5">
    <property type="entry name" value="BSL5627 PROTEIN"/>
    <property type="match status" value="1"/>
</dbReference>
<dbReference type="PROSITE" id="PS50164">
    <property type="entry name" value="GIY_YIG"/>
    <property type="match status" value="1"/>
</dbReference>
<organism evidence="3 4">
    <name type="scientific">Paradesertivirga mongoliensis</name>
    <dbReference type="NCBI Taxonomy" id="2100740"/>
    <lineage>
        <taxon>Bacteria</taxon>
        <taxon>Pseudomonadati</taxon>
        <taxon>Bacteroidota</taxon>
        <taxon>Sphingobacteriia</taxon>
        <taxon>Sphingobacteriales</taxon>
        <taxon>Sphingobacteriaceae</taxon>
        <taxon>Paradesertivirga</taxon>
    </lineage>
</organism>